<organism evidence="1">
    <name type="scientific">Populus alba</name>
    <name type="common">White poplar</name>
    <dbReference type="NCBI Taxonomy" id="43335"/>
    <lineage>
        <taxon>Eukaryota</taxon>
        <taxon>Viridiplantae</taxon>
        <taxon>Streptophyta</taxon>
        <taxon>Embryophyta</taxon>
        <taxon>Tracheophyta</taxon>
        <taxon>Spermatophyta</taxon>
        <taxon>Magnoliopsida</taxon>
        <taxon>eudicotyledons</taxon>
        <taxon>Gunneridae</taxon>
        <taxon>Pentapetalae</taxon>
        <taxon>rosids</taxon>
        <taxon>fabids</taxon>
        <taxon>Malpighiales</taxon>
        <taxon>Salicaceae</taxon>
        <taxon>Saliceae</taxon>
        <taxon>Populus</taxon>
    </lineage>
</organism>
<dbReference type="EMBL" id="RCHU01000285">
    <property type="protein sequence ID" value="TKS09113.1"/>
    <property type="molecule type" value="Genomic_DNA"/>
</dbReference>
<dbReference type="AlphaFoldDB" id="A0A4U5QF90"/>
<comment type="caution">
    <text evidence="1">The sequence shown here is derived from an EMBL/GenBank/DDBJ whole genome shotgun (WGS) entry which is preliminary data.</text>
</comment>
<reference evidence="1" key="1">
    <citation type="submission" date="2018-10" db="EMBL/GenBank/DDBJ databases">
        <title>Population genomic analysis revealed the cold adaptation of white poplar.</title>
        <authorList>
            <person name="Liu Y.-J."/>
        </authorList>
    </citation>
    <scope>NUCLEOTIDE SEQUENCE [LARGE SCALE GENOMIC DNA]</scope>
    <source>
        <strain evidence="1">PAL-ZL1</strain>
    </source>
</reference>
<sequence>MVKIQVQTTRLRNSATPVLVLLWRDCTIAAHGLKTSVGVALEKEDAAALTSVTGNGVVVCAPWLLILKAAAHGAGAERFAAAGGSSKTATENNCLRRLFCFRLEKTRKKTVAV</sequence>
<proteinExistence type="predicted"/>
<name>A0A4U5QF90_POPAL</name>
<protein>
    <submittedName>
        <fullName evidence="1">Uncharacterized protein</fullName>
    </submittedName>
</protein>
<evidence type="ECO:0000313" key="1">
    <source>
        <dbReference type="EMBL" id="TKS09113.1"/>
    </source>
</evidence>
<accession>A0A4U5QF90</accession>
<gene>
    <name evidence="1" type="ORF">D5086_0000096660</name>
</gene>